<protein>
    <submittedName>
        <fullName evidence="2">Uncharacterized protein</fullName>
    </submittedName>
</protein>
<keyword evidence="1" id="KW-0812">Transmembrane</keyword>
<evidence type="ECO:0000256" key="1">
    <source>
        <dbReference type="SAM" id="Phobius"/>
    </source>
</evidence>
<evidence type="ECO:0000313" key="2">
    <source>
        <dbReference type="EMBL" id="QJT04385.1"/>
    </source>
</evidence>
<name>A0A6M4WYF3_9ACTN</name>
<proteinExistence type="predicted"/>
<dbReference type="EMBL" id="CP049838">
    <property type="protein sequence ID" value="QJT04385.1"/>
    <property type="molecule type" value="Genomic_DNA"/>
</dbReference>
<dbReference type="RefSeq" id="WP_171399727.1">
    <property type="nucleotide sequence ID" value="NZ_CP049838.1"/>
</dbReference>
<organism evidence="2 3">
    <name type="scientific">Streptomyces asoensis</name>
    <dbReference type="NCBI Taxonomy" id="249586"/>
    <lineage>
        <taxon>Bacteria</taxon>
        <taxon>Bacillati</taxon>
        <taxon>Actinomycetota</taxon>
        <taxon>Actinomycetes</taxon>
        <taxon>Kitasatosporales</taxon>
        <taxon>Streptomycetaceae</taxon>
        <taxon>Streptomyces</taxon>
    </lineage>
</organism>
<reference evidence="2" key="1">
    <citation type="submission" date="2020-03" db="EMBL/GenBank/DDBJ databases">
        <title>Molecular networking-based the target discovery of potent antiproliferative macrolactams: 5/6/7/16 polycyclic ansamycins and glycosylated trienomycin from Streptomyces cacaoi subsp. asoensis.</title>
        <authorList>
            <person name="Liu L.-L."/>
        </authorList>
    </citation>
    <scope>NUCLEOTIDE SEQUENCE [LARGE SCALE GENOMIC DNA]</scope>
    <source>
        <strain evidence="2">H2S5</strain>
    </source>
</reference>
<accession>A0A6M4WYF3</accession>
<keyword evidence="3" id="KW-1185">Reference proteome</keyword>
<gene>
    <name evidence="2" type="ORF">G9272_32220</name>
</gene>
<keyword evidence="1" id="KW-0472">Membrane</keyword>
<dbReference type="AlphaFoldDB" id="A0A6M4WYF3"/>
<feature type="transmembrane region" description="Helical" evidence="1">
    <location>
        <begin position="12"/>
        <end position="37"/>
    </location>
</feature>
<keyword evidence="1" id="KW-1133">Transmembrane helix</keyword>
<dbReference type="Proteomes" id="UP000502665">
    <property type="component" value="Chromosome"/>
</dbReference>
<sequence length="85" mass="9162">MIGEAIDTALTLGWWLLGWTVVFGVVGTIALLTLALLGGWAATGLWRGVVHPSWGYGRTRARIYAARRVRAHTGHTGPSTYKEAA</sequence>
<evidence type="ECO:0000313" key="3">
    <source>
        <dbReference type="Proteomes" id="UP000502665"/>
    </source>
</evidence>